<comment type="caution">
    <text evidence="2">The sequence shown here is derived from an EMBL/GenBank/DDBJ whole genome shotgun (WGS) entry which is preliminary data.</text>
</comment>
<dbReference type="Gene3D" id="3.10.50.40">
    <property type="match status" value="1"/>
</dbReference>
<proteinExistence type="predicted"/>
<evidence type="ECO:0000256" key="1">
    <source>
        <dbReference type="SAM" id="MobiDB-lite"/>
    </source>
</evidence>
<evidence type="ECO:0000313" key="2">
    <source>
        <dbReference type="EMBL" id="TCN21276.1"/>
    </source>
</evidence>
<sequence length="40" mass="4256">MDGSRQSPLSEGDEQVSLDTNHPLAGKDLIFDVTVVDVLG</sequence>
<dbReference type="AlphaFoldDB" id="A0A4R2B4A9"/>
<organism evidence="2 3">
    <name type="scientific">Sinorhizobium americanum</name>
    <dbReference type="NCBI Taxonomy" id="194963"/>
    <lineage>
        <taxon>Bacteria</taxon>
        <taxon>Pseudomonadati</taxon>
        <taxon>Pseudomonadota</taxon>
        <taxon>Alphaproteobacteria</taxon>
        <taxon>Hyphomicrobiales</taxon>
        <taxon>Rhizobiaceae</taxon>
        <taxon>Sinorhizobium/Ensifer group</taxon>
        <taxon>Sinorhizobium</taxon>
    </lineage>
</organism>
<accession>A0A4R2B4A9</accession>
<reference evidence="2 3" key="1">
    <citation type="submission" date="2019-03" db="EMBL/GenBank/DDBJ databases">
        <title>Genomic Encyclopedia of Type Strains, Phase IV (KMG-V): Genome sequencing to study the core and pangenomes of soil and plant-associated prokaryotes.</title>
        <authorList>
            <person name="Whitman W."/>
        </authorList>
    </citation>
    <scope>NUCLEOTIDE SEQUENCE [LARGE SCALE GENOMIC DNA]</scope>
    <source>
        <strain evidence="2 3">23C40</strain>
    </source>
</reference>
<dbReference type="InterPro" id="IPR046357">
    <property type="entry name" value="PPIase_dom_sf"/>
</dbReference>
<dbReference type="EMBL" id="SLVU01000026">
    <property type="protein sequence ID" value="TCN21276.1"/>
    <property type="molecule type" value="Genomic_DNA"/>
</dbReference>
<gene>
    <name evidence="2" type="ORF">EV184_12652</name>
</gene>
<evidence type="ECO:0000313" key="3">
    <source>
        <dbReference type="Proteomes" id="UP000295043"/>
    </source>
</evidence>
<dbReference type="GO" id="GO:0003755">
    <property type="term" value="F:peptidyl-prolyl cis-trans isomerase activity"/>
    <property type="evidence" value="ECO:0007669"/>
    <property type="project" value="InterPro"/>
</dbReference>
<name>A0A4R2B4A9_9HYPH</name>
<feature type="region of interest" description="Disordered" evidence="1">
    <location>
        <begin position="1"/>
        <end position="21"/>
    </location>
</feature>
<dbReference type="SUPFAM" id="SSF54534">
    <property type="entry name" value="FKBP-like"/>
    <property type="match status" value="1"/>
</dbReference>
<dbReference type="Proteomes" id="UP000295043">
    <property type="component" value="Unassembled WGS sequence"/>
</dbReference>
<protein>
    <submittedName>
        <fullName evidence="2">Uncharacterized protein</fullName>
    </submittedName>
</protein>